<dbReference type="AlphaFoldDB" id="A0A7D6CSA2"/>
<dbReference type="OrthoDB" id="295069at2157"/>
<feature type="compositionally biased region" description="Polar residues" evidence="1">
    <location>
        <begin position="1"/>
        <end position="26"/>
    </location>
</feature>
<dbReference type="GeneID" id="56142255"/>
<evidence type="ECO:0000256" key="1">
    <source>
        <dbReference type="SAM" id="MobiDB-lite"/>
    </source>
</evidence>
<proteinExistence type="predicted"/>
<name>A0A7D6CSA2_9EURY</name>
<gene>
    <name evidence="2" type="ORF">HYG81_03580</name>
</gene>
<feature type="region of interest" description="Disordered" evidence="1">
    <location>
        <begin position="1"/>
        <end position="29"/>
    </location>
</feature>
<evidence type="ECO:0000313" key="3">
    <source>
        <dbReference type="Proteomes" id="UP000510869"/>
    </source>
</evidence>
<dbReference type="EMBL" id="CP059154">
    <property type="protein sequence ID" value="QLK26711.1"/>
    <property type="molecule type" value="Genomic_DNA"/>
</dbReference>
<dbReference type="RefSeq" id="WP_180841882.1">
    <property type="nucleotide sequence ID" value="NZ_CP059154.1"/>
</dbReference>
<keyword evidence="3" id="KW-1185">Reference proteome</keyword>
<evidence type="ECO:0000313" key="2">
    <source>
        <dbReference type="EMBL" id="QLK26711.1"/>
    </source>
</evidence>
<reference evidence="2 3" key="1">
    <citation type="submission" date="2020-07" db="EMBL/GenBank/DDBJ databases">
        <title>Natrinema (YPL30) sp. nov. and Haloterrigena xxxxxx (YPL8) sp. nov., isolated from a salt mine.</title>
        <authorList>
            <person name="Cui H."/>
        </authorList>
    </citation>
    <scope>NUCLEOTIDE SEQUENCE [LARGE SCALE GENOMIC DNA]</scope>
    <source>
        <strain evidence="2 3">YPL13</strain>
    </source>
</reference>
<sequence>MSLSTLLSELFSGSDSTVDTPETAAQSGDGVKSVTVVHECRNCGTNVSAGTTQCPTCESDAIVTYSID</sequence>
<protein>
    <submittedName>
        <fullName evidence="2">Uncharacterized protein</fullName>
    </submittedName>
</protein>
<organism evidence="2 3">
    <name type="scientific">Natrinema zhouii</name>
    <dbReference type="NCBI Taxonomy" id="1710539"/>
    <lineage>
        <taxon>Archaea</taxon>
        <taxon>Methanobacteriati</taxon>
        <taxon>Methanobacteriota</taxon>
        <taxon>Stenosarchaea group</taxon>
        <taxon>Halobacteria</taxon>
        <taxon>Halobacteriales</taxon>
        <taxon>Natrialbaceae</taxon>
        <taxon>Natrinema</taxon>
    </lineage>
</organism>
<accession>A0A7D6CSA2</accession>
<dbReference type="KEGG" id="nay:HYG81_03580"/>
<dbReference type="Proteomes" id="UP000510869">
    <property type="component" value="Chromosome"/>
</dbReference>